<feature type="signal peptide" evidence="2">
    <location>
        <begin position="1"/>
        <end position="19"/>
    </location>
</feature>
<dbReference type="EMBL" id="RBIM01000004">
    <property type="protein sequence ID" value="RKQ96796.1"/>
    <property type="molecule type" value="Genomic_DNA"/>
</dbReference>
<gene>
    <name evidence="3" type="ORF">C7435_2130</name>
</gene>
<dbReference type="PANTHER" id="PTHR36302">
    <property type="entry name" value="BLR7088 PROTEIN"/>
    <property type="match status" value="1"/>
</dbReference>
<reference evidence="3 4" key="1">
    <citation type="submission" date="2018-10" db="EMBL/GenBank/DDBJ databases">
        <title>Genomic Encyclopedia of Type Strains, Phase IV (KMG-IV): sequencing the most valuable type-strain genomes for metagenomic binning, comparative biology and taxonomic classification.</title>
        <authorList>
            <person name="Goeker M."/>
        </authorList>
    </citation>
    <scope>NUCLEOTIDE SEQUENCE [LARGE SCALE GENOMIC DNA]</scope>
    <source>
        <strain evidence="3 4">DSM 4734</strain>
    </source>
</reference>
<dbReference type="SUPFAM" id="SSF110087">
    <property type="entry name" value="DR1885-like metal-binding protein"/>
    <property type="match status" value="1"/>
</dbReference>
<dbReference type="AlphaFoldDB" id="A0A495D4F8"/>
<sequence length="184" mass="19608">MMKHLIPVSLLAAALPACGASDNASEDTHHDAGDHHAGDMHAGTADITPLPDDGVVPVVEVRSAWMRPHPQGRDVTAAYFTATLSEGHADRLLSARIDGAERVEMHGHTMDEQGMMRMRPVPPQDLVDTGSLRFAPGGLHLMVHGLAPVVEGDQARGVLVFERSGEVPVVFEVRNAAPETHAGE</sequence>
<protein>
    <recommendedName>
        <fullName evidence="5">Copper(I)-binding protein</fullName>
    </recommendedName>
</protein>
<dbReference type="InterPro" id="IPR007410">
    <property type="entry name" value="LpqE-like"/>
</dbReference>
<dbReference type="PANTHER" id="PTHR36302:SF1">
    <property type="entry name" value="COPPER CHAPERONE PCU(A)C"/>
    <property type="match status" value="1"/>
</dbReference>
<evidence type="ECO:0008006" key="5">
    <source>
        <dbReference type="Google" id="ProtNLM"/>
    </source>
</evidence>
<evidence type="ECO:0000256" key="1">
    <source>
        <dbReference type="SAM" id="MobiDB-lite"/>
    </source>
</evidence>
<dbReference type="Gene3D" id="2.60.40.1890">
    <property type="entry name" value="PCu(A)C copper chaperone"/>
    <property type="match status" value="1"/>
</dbReference>
<comment type="caution">
    <text evidence="3">The sequence shown here is derived from an EMBL/GenBank/DDBJ whole genome shotgun (WGS) entry which is preliminary data.</text>
</comment>
<accession>A0A495D4F8</accession>
<dbReference type="Pfam" id="PF04314">
    <property type="entry name" value="PCuAC"/>
    <property type="match status" value="1"/>
</dbReference>
<organism evidence="3 4">
    <name type="scientific">Maricaulis maris</name>
    <dbReference type="NCBI Taxonomy" id="74318"/>
    <lineage>
        <taxon>Bacteria</taxon>
        <taxon>Pseudomonadati</taxon>
        <taxon>Pseudomonadota</taxon>
        <taxon>Alphaproteobacteria</taxon>
        <taxon>Maricaulales</taxon>
        <taxon>Maricaulaceae</taxon>
        <taxon>Maricaulis</taxon>
    </lineage>
</organism>
<evidence type="ECO:0000313" key="3">
    <source>
        <dbReference type="EMBL" id="RKQ96796.1"/>
    </source>
</evidence>
<feature type="region of interest" description="Disordered" evidence="1">
    <location>
        <begin position="20"/>
        <end position="53"/>
    </location>
</feature>
<evidence type="ECO:0000256" key="2">
    <source>
        <dbReference type="SAM" id="SignalP"/>
    </source>
</evidence>
<dbReference type="InterPro" id="IPR036182">
    <property type="entry name" value="PCuAC_sf"/>
</dbReference>
<keyword evidence="2" id="KW-0732">Signal</keyword>
<dbReference type="InterPro" id="IPR058248">
    <property type="entry name" value="Lxx211020-like"/>
</dbReference>
<feature type="compositionally biased region" description="Basic and acidic residues" evidence="1">
    <location>
        <begin position="26"/>
        <end position="39"/>
    </location>
</feature>
<dbReference type="Proteomes" id="UP000273675">
    <property type="component" value="Unassembled WGS sequence"/>
</dbReference>
<evidence type="ECO:0000313" key="4">
    <source>
        <dbReference type="Proteomes" id="UP000273675"/>
    </source>
</evidence>
<feature type="chain" id="PRO_5019796849" description="Copper(I)-binding protein" evidence="2">
    <location>
        <begin position="20"/>
        <end position="184"/>
    </location>
</feature>
<name>A0A495D4F8_9PROT</name>
<proteinExistence type="predicted"/>